<dbReference type="HOGENOM" id="CLU_686923_0_0_1"/>
<name>Q0CAH1_ASPTN</name>
<sequence length="401" mass="44656">MRAAHNTTDKARLYWQSLADEAIARYNPGTIPQDIWPQDILCRVSAMPDSQLDTYKVTLSPSSAAKAIFPAASSTLRSSDNASCDIANTVKSTKGAVLLGVQMPVPSIWSGTSFHKASAEGDSVTPKYVGVLCLAWSYVLSARLLEMQRHKRARLVYMDSAASLYDPHGIRCPHSGWEAIIAENEGEVYYAPWALSLENEPRASIVWGDNEHPRPKQRPATLPLPVGHPNQRKLTQPERKILDTVVIYENLPYYLSVRCNYSVVISSLCGSFWEPDILCNLVSPWIHPVLDELRIRAELVNDQGRCFEVIALMCGIRRPRLSALWVGAATSGFLPKVLDLVRSGTPHIDPNGYHWTAYPQTFMDLPGSGSYFHPTSSGQSVIRRADLWRLLYLPILENDGL</sequence>
<accession>Q0CAH1</accession>
<dbReference type="OrthoDB" id="3549294at2759"/>
<dbReference type="eggNOG" id="ENOG502SNSN">
    <property type="taxonomic scope" value="Eukaryota"/>
</dbReference>
<protein>
    <submittedName>
        <fullName evidence="2">Uncharacterized protein</fullName>
    </submittedName>
</protein>
<dbReference type="GeneID" id="4353983"/>
<dbReference type="OMA" id="ASCDIAN"/>
<evidence type="ECO:0000256" key="1">
    <source>
        <dbReference type="SAM" id="MobiDB-lite"/>
    </source>
</evidence>
<evidence type="ECO:0000313" key="3">
    <source>
        <dbReference type="Proteomes" id="UP000007963"/>
    </source>
</evidence>
<proteinExistence type="predicted"/>
<dbReference type="Proteomes" id="UP000007963">
    <property type="component" value="Unassembled WGS sequence"/>
</dbReference>
<feature type="region of interest" description="Disordered" evidence="1">
    <location>
        <begin position="212"/>
        <end position="232"/>
    </location>
</feature>
<reference evidence="3" key="1">
    <citation type="submission" date="2005-09" db="EMBL/GenBank/DDBJ databases">
        <title>Annotation of the Aspergillus terreus NIH2624 genome.</title>
        <authorList>
            <person name="Birren B.W."/>
            <person name="Lander E.S."/>
            <person name="Galagan J.E."/>
            <person name="Nusbaum C."/>
            <person name="Devon K."/>
            <person name="Henn M."/>
            <person name="Ma L.-J."/>
            <person name="Jaffe D.B."/>
            <person name="Butler J."/>
            <person name="Alvarez P."/>
            <person name="Gnerre S."/>
            <person name="Grabherr M."/>
            <person name="Kleber M."/>
            <person name="Mauceli E.W."/>
            <person name="Brockman W."/>
            <person name="Rounsley S."/>
            <person name="Young S.K."/>
            <person name="LaButti K."/>
            <person name="Pushparaj V."/>
            <person name="DeCaprio D."/>
            <person name="Crawford M."/>
            <person name="Koehrsen M."/>
            <person name="Engels R."/>
            <person name="Montgomery P."/>
            <person name="Pearson M."/>
            <person name="Howarth C."/>
            <person name="Larson L."/>
            <person name="Luoma S."/>
            <person name="White J."/>
            <person name="Alvarado L."/>
            <person name="Kodira C.D."/>
            <person name="Zeng Q."/>
            <person name="Oleary S."/>
            <person name="Yandava C."/>
            <person name="Denning D.W."/>
            <person name="Nierman W.C."/>
            <person name="Milne T."/>
            <person name="Madden K."/>
        </authorList>
    </citation>
    <scope>NUCLEOTIDE SEQUENCE [LARGE SCALE GENOMIC DNA]</scope>
    <source>
        <strain evidence="3">NIH 2624 / FGSC A1156</strain>
    </source>
</reference>
<organism evidence="2 3">
    <name type="scientific">Aspergillus terreus (strain NIH 2624 / FGSC A1156)</name>
    <dbReference type="NCBI Taxonomy" id="341663"/>
    <lineage>
        <taxon>Eukaryota</taxon>
        <taxon>Fungi</taxon>
        <taxon>Dikarya</taxon>
        <taxon>Ascomycota</taxon>
        <taxon>Pezizomycotina</taxon>
        <taxon>Eurotiomycetes</taxon>
        <taxon>Eurotiomycetidae</taxon>
        <taxon>Eurotiales</taxon>
        <taxon>Aspergillaceae</taxon>
        <taxon>Aspergillus</taxon>
        <taxon>Aspergillus subgen. Circumdati</taxon>
    </lineage>
</organism>
<dbReference type="RefSeq" id="XP_001217935.1">
    <property type="nucleotide sequence ID" value="XM_001217934.1"/>
</dbReference>
<dbReference type="EMBL" id="CH476607">
    <property type="protein sequence ID" value="EAU30450.1"/>
    <property type="molecule type" value="Genomic_DNA"/>
</dbReference>
<dbReference type="AlphaFoldDB" id="Q0CAH1"/>
<evidence type="ECO:0000313" key="2">
    <source>
        <dbReference type="EMBL" id="EAU30450.1"/>
    </source>
</evidence>
<dbReference type="VEuPathDB" id="FungiDB:ATEG_09313"/>
<gene>
    <name evidence="2" type="ORF">ATEG_09313</name>
</gene>